<evidence type="ECO:0000256" key="8">
    <source>
        <dbReference type="ARBA" id="ARBA00022989"/>
    </source>
</evidence>
<keyword evidence="4 11" id="KW-0812">Transmembrane</keyword>
<feature type="region of interest" description="Disordered" evidence="10">
    <location>
        <begin position="350"/>
        <end position="376"/>
    </location>
</feature>
<protein>
    <submittedName>
        <fullName evidence="12">Type VII secretion protein EccB</fullName>
    </submittedName>
</protein>
<organism evidence="12 13">
    <name type="scientific">Micromonospora avicenniae</name>
    <dbReference type="NCBI Taxonomy" id="1198245"/>
    <lineage>
        <taxon>Bacteria</taxon>
        <taxon>Bacillati</taxon>
        <taxon>Actinomycetota</taxon>
        <taxon>Actinomycetes</taxon>
        <taxon>Micromonosporales</taxon>
        <taxon>Micromonosporaceae</taxon>
        <taxon>Micromonospora</taxon>
    </lineage>
</organism>
<dbReference type="GO" id="GO:0005886">
    <property type="term" value="C:plasma membrane"/>
    <property type="evidence" value="ECO:0007669"/>
    <property type="project" value="UniProtKB-SubCell"/>
</dbReference>
<dbReference type="InterPro" id="IPR007795">
    <property type="entry name" value="T7SS_EccB"/>
</dbReference>
<evidence type="ECO:0000256" key="3">
    <source>
        <dbReference type="ARBA" id="ARBA00022475"/>
    </source>
</evidence>
<sequence>MATRRDQLQSYQFMTQRVISAFVTRETDPQQSPLRRGIGALFGGLMVAVLVAAGVGIYGLLTKVGGESWRKPGSVVVEKENGATYVYLDGRLHPTLNYTSALLAVGRPGAPVARVSSATLAGVPRGVPMGIPNAPDSLPGVKERAGLPWSVCSMSNPDGSGQAATRVTLALSVTPSAATGIGDGGLLVKDAALGMEYLVWRGRRHLVQEPRVLVPALFGAVTPAPVGTSWLNALPAGVDLAALPITNREKRSDAVPGRRNGDLLVAQTGSGPQHYLVLADGVAPITPVQQVILSGRFGHQPIEVPVSEVTSLPTSEQLPQAASNGQAPATPPHLVTVDRGQQICAVTRESGSPPELTVGGAVPGAERATPTGSVSPDGIPLADQILAPAGRVTVLKALGSPGSYSIVTDLGIRYPVPSAAALALLGYPAEAALDVPPSLILLIPTGPSLDPRAATMPATAAAAAGAAGTGS</sequence>
<comment type="subcellular location">
    <subcellularLocation>
        <location evidence="1">Cell membrane</location>
        <topology evidence="1">Single-pass membrane protein</topology>
    </subcellularLocation>
</comment>
<name>A0A1N7CM82_9ACTN</name>
<evidence type="ECO:0000313" key="12">
    <source>
        <dbReference type="EMBL" id="SIR64635.1"/>
    </source>
</evidence>
<reference evidence="12 13" key="1">
    <citation type="submission" date="2017-01" db="EMBL/GenBank/DDBJ databases">
        <authorList>
            <person name="Mah S.A."/>
            <person name="Swanson W.J."/>
            <person name="Moy G.W."/>
            <person name="Vacquier V.D."/>
        </authorList>
    </citation>
    <scope>NUCLEOTIDE SEQUENCE [LARGE SCALE GENOMIC DNA]</scope>
    <source>
        <strain evidence="12 13">DSM 45758</strain>
    </source>
</reference>
<evidence type="ECO:0000256" key="2">
    <source>
        <dbReference type="ARBA" id="ARBA00008149"/>
    </source>
</evidence>
<dbReference type="OrthoDB" id="3847604at2"/>
<dbReference type="GO" id="GO:0016787">
    <property type="term" value="F:hydrolase activity"/>
    <property type="evidence" value="ECO:0007669"/>
    <property type="project" value="UniProtKB-KW"/>
</dbReference>
<evidence type="ECO:0000256" key="10">
    <source>
        <dbReference type="SAM" id="MobiDB-lite"/>
    </source>
</evidence>
<keyword evidence="8 11" id="KW-1133">Transmembrane helix</keyword>
<dbReference type="Proteomes" id="UP000186004">
    <property type="component" value="Unassembled WGS sequence"/>
</dbReference>
<keyword evidence="7" id="KW-0067">ATP-binding</keyword>
<evidence type="ECO:0000256" key="1">
    <source>
        <dbReference type="ARBA" id="ARBA00004162"/>
    </source>
</evidence>
<keyword evidence="5" id="KW-0547">Nucleotide-binding</keyword>
<keyword evidence="13" id="KW-1185">Reference proteome</keyword>
<dbReference type="PANTHER" id="PTHR40765:SF2">
    <property type="entry name" value="ESX-2 SECRETION SYSTEM ATPASE ECCB2"/>
    <property type="match status" value="1"/>
</dbReference>
<dbReference type="Pfam" id="PF05108">
    <property type="entry name" value="T7SS_ESX1_EccB"/>
    <property type="match status" value="1"/>
</dbReference>
<evidence type="ECO:0000256" key="7">
    <source>
        <dbReference type="ARBA" id="ARBA00022840"/>
    </source>
</evidence>
<dbReference type="InterPro" id="IPR044857">
    <property type="entry name" value="T7SS_EccB_R1"/>
</dbReference>
<feature type="transmembrane region" description="Helical" evidence="11">
    <location>
        <begin position="38"/>
        <end position="61"/>
    </location>
</feature>
<dbReference type="PANTHER" id="PTHR40765">
    <property type="entry name" value="ESX-2 SECRETION SYSTEM ATPASE ECCB2"/>
    <property type="match status" value="1"/>
</dbReference>
<keyword evidence="9 11" id="KW-0472">Membrane</keyword>
<dbReference type="Gene3D" id="3.30.2390.20">
    <property type="entry name" value="Type VII secretion system EccB, repeat 1 domain"/>
    <property type="match status" value="1"/>
</dbReference>
<dbReference type="STRING" id="1198245.SAMN05444858_113145"/>
<dbReference type="Gene3D" id="2.40.50.910">
    <property type="entry name" value="Type VII secretion system EccB, repeat 3 domain"/>
    <property type="match status" value="1"/>
</dbReference>
<evidence type="ECO:0000256" key="9">
    <source>
        <dbReference type="ARBA" id="ARBA00023136"/>
    </source>
</evidence>
<gene>
    <name evidence="12" type="ORF">SAMN05444858_113145</name>
</gene>
<proteinExistence type="inferred from homology"/>
<evidence type="ECO:0000256" key="11">
    <source>
        <dbReference type="SAM" id="Phobius"/>
    </source>
</evidence>
<evidence type="ECO:0000256" key="5">
    <source>
        <dbReference type="ARBA" id="ARBA00022741"/>
    </source>
</evidence>
<keyword evidence="6" id="KW-0378">Hydrolase</keyword>
<dbReference type="AlphaFoldDB" id="A0A1N7CM82"/>
<dbReference type="EMBL" id="FTNF01000013">
    <property type="protein sequence ID" value="SIR64635.1"/>
    <property type="molecule type" value="Genomic_DNA"/>
</dbReference>
<dbReference type="GO" id="GO:0005576">
    <property type="term" value="C:extracellular region"/>
    <property type="evidence" value="ECO:0007669"/>
    <property type="project" value="TreeGrafter"/>
</dbReference>
<evidence type="ECO:0000313" key="13">
    <source>
        <dbReference type="Proteomes" id="UP000186004"/>
    </source>
</evidence>
<evidence type="ECO:0000256" key="6">
    <source>
        <dbReference type="ARBA" id="ARBA00022801"/>
    </source>
</evidence>
<accession>A0A1N7CM82</accession>
<evidence type="ECO:0000256" key="4">
    <source>
        <dbReference type="ARBA" id="ARBA00022692"/>
    </source>
</evidence>
<dbReference type="NCBIfam" id="TIGR03919">
    <property type="entry name" value="T7SS_EccB"/>
    <property type="match status" value="1"/>
</dbReference>
<keyword evidence="3" id="KW-1003">Cell membrane</keyword>
<dbReference type="RefSeq" id="WP_076472150.1">
    <property type="nucleotide sequence ID" value="NZ_FTNF01000013.1"/>
</dbReference>
<dbReference type="GO" id="GO:0005524">
    <property type="term" value="F:ATP binding"/>
    <property type="evidence" value="ECO:0007669"/>
    <property type="project" value="UniProtKB-KW"/>
</dbReference>
<dbReference type="InterPro" id="IPR042485">
    <property type="entry name" value="T7SS_EccB_R3"/>
</dbReference>
<comment type="similarity">
    <text evidence="2">Belongs to the EccB family.</text>
</comment>